<evidence type="ECO:0000313" key="2">
    <source>
        <dbReference type="Proteomes" id="UP001165586"/>
    </source>
</evidence>
<comment type="caution">
    <text evidence="1">The sequence shown here is derived from an EMBL/GenBank/DDBJ whole genome shotgun (WGS) entry which is preliminary data.</text>
</comment>
<keyword evidence="2" id="KW-1185">Reference proteome</keyword>
<dbReference type="RefSeq" id="WP_259540503.1">
    <property type="nucleotide sequence ID" value="NZ_JANLCJ010000007.1"/>
</dbReference>
<sequence>MPSVHPLALRYGLTREQISHAIDHGEATMAIGNGPTMILILGEDAAGEMIEVSCVIRGEDVLAIHAQALRPAYRPLLELAHSLPGADGDHTPAGAVDGGWGRSVDGLELTEQLAVALNDRAQRGHDYDVLRLRLRGGRPAPLAVGEVVRVHLDDRLHDAAAAKADELGISLPELVRRAVGRRLASVDAA</sequence>
<protein>
    <recommendedName>
        <fullName evidence="3">DUF111 family protein</fullName>
    </recommendedName>
</protein>
<evidence type="ECO:0008006" key="3">
    <source>
        <dbReference type="Google" id="ProtNLM"/>
    </source>
</evidence>
<evidence type="ECO:0000313" key="1">
    <source>
        <dbReference type="EMBL" id="MCS5735559.1"/>
    </source>
</evidence>
<organism evidence="1 2">
    <name type="scientific">Herbiconiux daphne</name>
    <dbReference type="NCBI Taxonomy" id="2970914"/>
    <lineage>
        <taxon>Bacteria</taxon>
        <taxon>Bacillati</taxon>
        <taxon>Actinomycetota</taxon>
        <taxon>Actinomycetes</taxon>
        <taxon>Micrococcales</taxon>
        <taxon>Microbacteriaceae</taxon>
        <taxon>Herbiconiux</taxon>
    </lineage>
</organism>
<proteinExistence type="predicted"/>
<gene>
    <name evidence="1" type="ORF">N1032_17585</name>
</gene>
<name>A0ABT2H6N0_9MICO</name>
<reference evidence="1" key="1">
    <citation type="submission" date="2022-08" db="EMBL/GenBank/DDBJ databases">
        <authorList>
            <person name="Deng Y."/>
            <person name="Han X.-F."/>
            <person name="Zhang Y.-Q."/>
        </authorList>
    </citation>
    <scope>NUCLEOTIDE SEQUENCE</scope>
    <source>
        <strain evidence="1">CPCC 203386</strain>
    </source>
</reference>
<accession>A0ABT2H6N0</accession>
<dbReference type="Proteomes" id="UP001165586">
    <property type="component" value="Unassembled WGS sequence"/>
</dbReference>
<dbReference type="EMBL" id="JANLCJ010000007">
    <property type="protein sequence ID" value="MCS5735559.1"/>
    <property type="molecule type" value="Genomic_DNA"/>
</dbReference>